<feature type="signal peptide" evidence="1">
    <location>
        <begin position="1"/>
        <end position="20"/>
    </location>
</feature>
<dbReference type="AlphaFoldDB" id="A0A8T0IPG3"/>
<sequence length="75" mass="8432">MYSKKCPVVLILLLPTTSISVCTCHSERPLLRHTIFLCESTSKSLQLKTLECFSQASCTDCRSSQNSYKMTIGRI</sequence>
<dbReference type="Proteomes" id="UP000822688">
    <property type="component" value="Chromosome 3"/>
</dbReference>
<organism evidence="2 3">
    <name type="scientific">Ceratodon purpureus</name>
    <name type="common">Fire moss</name>
    <name type="synonym">Dicranum purpureum</name>
    <dbReference type="NCBI Taxonomy" id="3225"/>
    <lineage>
        <taxon>Eukaryota</taxon>
        <taxon>Viridiplantae</taxon>
        <taxon>Streptophyta</taxon>
        <taxon>Embryophyta</taxon>
        <taxon>Bryophyta</taxon>
        <taxon>Bryophytina</taxon>
        <taxon>Bryopsida</taxon>
        <taxon>Dicranidae</taxon>
        <taxon>Pseudoditrichales</taxon>
        <taxon>Ditrichaceae</taxon>
        <taxon>Ceratodon</taxon>
    </lineage>
</organism>
<protein>
    <recommendedName>
        <fullName evidence="4">Secreted protein</fullName>
    </recommendedName>
</protein>
<evidence type="ECO:0000313" key="3">
    <source>
        <dbReference type="Proteomes" id="UP000822688"/>
    </source>
</evidence>
<comment type="caution">
    <text evidence="2">The sequence shown here is derived from an EMBL/GenBank/DDBJ whole genome shotgun (WGS) entry which is preliminary data.</text>
</comment>
<evidence type="ECO:0000256" key="1">
    <source>
        <dbReference type="SAM" id="SignalP"/>
    </source>
</evidence>
<dbReference type="EMBL" id="CM026423">
    <property type="protein sequence ID" value="KAG0584895.1"/>
    <property type="molecule type" value="Genomic_DNA"/>
</dbReference>
<name>A0A8T0IPG3_CERPU</name>
<evidence type="ECO:0000313" key="2">
    <source>
        <dbReference type="EMBL" id="KAG0584895.1"/>
    </source>
</evidence>
<keyword evidence="3" id="KW-1185">Reference proteome</keyword>
<gene>
    <name evidence="2" type="ORF">KC19_3G243500</name>
</gene>
<reference evidence="2" key="1">
    <citation type="submission" date="2020-06" db="EMBL/GenBank/DDBJ databases">
        <title>WGS assembly of Ceratodon purpureus strain R40.</title>
        <authorList>
            <person name="Carey S.B."/>
            <person name="Jenkins J."/>
            <person name="Shu S."/>
            <person name="Lovell J.T."/>
            <person name="Sreedasyam A."/>
            <person name="Maumus F."/>
            <person name="Tiley G.P."/>
            <person name="Fernandez-Pozo N."/>
            <person name="Barry K."/>
            <person name="Chen C."/>
            <person name="Wang M."/>
            <person name="Lipzen A."/>
            <person name="Daum C."/>
            <person name="Saski C.A."/>
            <person name="Payton A.C."/>
            <person name="Mcbreen J.C."/>
            <person name="Conrad R.E."/>
            <person name="Kollar L.M."/>
            <person name="Olsson S."/>
            <person name="Huttunen S."/>
            <person name="Landis J.B."/>
            <person name="Wickett N.J."/>
            <person name="Johnson M.G."/>
            <person name="Rensing S.A."/>
            <person name="Grimwood J."/>
            <person name="Schmutz J."/>
            <person name="Mcdaniel S.F."/>
        </authorList>
    </citation>
    <scope>NUCLEOTIDE SEQUENCE</scope>
    <source>
        <strain evidence="2">R40</strain>
    </source>
</reference>
<feature type="chain" id="PRO_5035906516" description="Secreted protein" evidence="1">
    <location>
        <begin position="21"/>
        <end position="75"/>
    </location>
</feature>
<evidence type="ECO:0008006" key="4">
    <source>
        <dbReference type="Google" id="ProtNLM"/>
    </source>
</evidence>
<proteinExistence type="predicted"/>
<keyword evidence="1" id="KW-0732">Signal</keyword>
<accession>A0A8T0IPG3</accession>